<evidence type="ECO:0000259" key="7">
    <source>
        <dbReference type="PROSITE" id="PS50110"/>
    </source>
</evidence>
<reference evidence="8 9" key="1">
    <citation type="submission" date="2024-09" db="EMBL/GenBank/DDBJ databases">
        <authorList>
            <person name="Sun Q."/>
            <person name="Mori K."/>
        </authorList>
    </citation>
    <scope>NUCLEOTIDE SEQUENCE [LARGE SCALE GENOMIC DNA]</scope>
    <source>
        <strain evidence="8 9">CGMCC 1.15906</strain>
    </source>
</reference>
<feature type="modified residue" description="4-aspartylphosphate" evidence="5">
    <location>
        <position position="54"/>
    </location>
</feature>
<comment type="caution">
    <text evidence="8">The sequence shown here is derived from an EMBL/GenBank/DDBJ whole genome shotgun (WGS) entry which is preliminary data.</text>
</comment>
<evidence type="ECO:0000313" key="9">
    <source>
        <dbReference type="Proteomes" id="UP001589890"/>
    </source>
</evidence>
<keyword evidence="9" id="KW-1185">Reference proteome</keyword>
<dbReference type="SUPFAM" id="SSF52172">
    <property type="entry name" value="CheY-like"/>
    <property type="match status" value="1"/>
</dbReference>
<dbReference type="PANTHER" id="PTHR43214">
    <property type="entry name" value="TWO-COMPONENT RESPONSE REGULATOR"/>
    <property type="match status" value="1"/>
</dbReference>
<dbReference type="InterPro" id="IPR016032">
    <property type="entry name" value="Sig_transdc_resp-reg_C-effctor"/>
</dbReference>
<evidence type="ECO:0000256" key="1">
    <source>
        <dbReference type="ARBA" id="ARBA00022553"/>
    </source>
</evidence>
<dbReference type="SMART" id="SM00448">
    <property type="entry name" value="REC"/>
    <property type="match status" value="1"/>
</dbReference>
<keyword evidence="2" id="KW-0805">Transcription regulation</keyword>
<evidence type="ECO:0000313" key="8">
    <source>
        <dbReference type="EMBL" id="MFC0627855.1"/>
    </source>
</evidence>
<feature type="domain" description="HTH luxR-type" evidence="6">
    <location>
        <begin position="145"/>
        <end position="210"/>
    </location>
</feature>
<dbReference type="SUPFAM" id="SSF46894">
    <property type="entry name" value="C-terminal effector domain of the bipartite response regulators"/>
    <property type="match status" value="1"/>
</dbReference>
<dbReference type="InterPro" id="IPR011006">
    <property type="entry name" value="CheY-like_superfamily"/>
</dbReference>
<dbReference type="EMBL" id="JBHLTC010000036">
    <property type="protein sequence ID" value="MFC0627855.1"/>
    <property type="molecule type" value="Genomic_DNA"/>
</dbReference>
<dbReference type="PRINTS" id="PR00038">
    <property type="entry name" value="HTHLUXR"/>
</dbReference>
<dbReference type="InterPro" id="IPR001789">
    <property type="entry name" value="Sig_transdc_resp-reg_receiver"/>
</dbReference>
<dbReference type="CDD" id="cd17535">
    <property type="entry name" value="REC_NarL-like"/>
    <property type="match status" value="1"/>
</dbReference>
<dbReference type="PANTHER" id="PTHR43214:SF24">
    <property type="entry name" value="TRANSCRIPTIONAL REGULATORY PROTEIN NARL-RELATED"/>
    <property type="match status" value="1"/>
</dbReference>
<dbReference type="InterPro" id="IPR000792">
    <property type="entry name" value="Tscrpt_reg_LuxR_C"/>
</dbReference>
<dbReference type="Pfam" id="PF00072">
    <property type="entry name" value="Response_reg"/>
    <property type="match status" value="1"/>
</dbReference>
<evidence type="ECO:0000259" key="6">
    <source>
        <dbReference type="PROSITE" id="PS50043"/>
    </source>
</evidence>
<dbReference type="SMART" id="SM00421">
    <property type="entry name" value="HTH_LUXR"/>
    <property type="match status" value="1"/>
</dbReference>
<organism evidence="8 9">
    <name type="scientific">Kribbella deserti</name>
    <dbReference type="NCBI Taxonomy" id="1926257"/>
    <lineage>
        <taxon>Bacteria</taxon>
        <taxon>Bacillati</taxon>
        <taxon>Actinomycetota</taxon>
        <taxon>Actinomycetes</taxon>
        <taxon>Propionibacteriales</taxon>
        <taxon>Kribbellaceae</taxon>
        <taxon>Kribbella</taxon>
    </lineage>
</organism>
<evidence type="ECO:0000256" key="4">
    <source>
        <dbReference type="ARBA" id="ARBA00023163"/>
    </source>
</evidence>
<dbReference type="PROSITE" id="PS50110">
    <property type="entry name" value="RESPONSE_REGULATORY"/>
    <property type="match status" value="1"/>
</dbReference>
<sequence>MIRVLLADDQTLVRGAFALLVNSAGDMEVVGEAGTGDEAVTLTRDLCPDVVLMDIRMPSTDGIEATRQICADDASSKVLILTTFETDTNVLRGLRAGACGFLPKDTRPDALLAAIRTVAAGEALLSPGATRAVITRALSRPDAPTPERLASLTAREREVLRLVATGRSNQEIANELVVSPLTAKTHVARILAKLGARDRVHLVIAAYEAGLP</sequence>
<keyword evidence="3" id="KW-0238">DNA-binding</keyword>
<dbReference type="Proteomes" id="UP001589890">
    <property type="component" value="Unassembled WGS sequence"/>
</dbReference>
<keyword evidence="1 5" id="KW-0597">Phosphoprotein</keyword>
<dbReference type="InterPro" id="IPR039420">
    <property type="entry name" value="WalR-like"/>
</dbReference>
<evidence type="ECO:0000256" key="5">
    <source>
        <dbReference type="PROSITE-ProRule" id="PRU00169"/>
    </source>
</evidence>
<dbReference type="Gene3D" id="3.40.50.2300">
    <property type="match status" value="1"/>
</dbReference>
<gene>
    <name evidence="8" type="ORF">ACFFGN_27520</name>
</gene>
<evidence type="ECO:0000256" key="3">
    <source>
        <dbReference type="ARBA" id="ARBA00023125"/>
    </source>
</evidence>
<dbReference type="RefSeq" id="WP_380053079.1">
    <property type="nucleotide sequence ID" value="NZ_JBHLTC010000036.1"/>
</dbReference>
<proteinExistence type="predicted"/>
<protein>
    <submittedName>
        <fullName evidence="8">Response regulator</fullName>
    </submittedName>
</protein>
<name>A0ABV6QT86_9ACTN</name>
<dbReference type="PROSITE" id="PS50043">
    <property type="entry name" value="HTH_LUXR_2"/>
    <property type="match status" value="1"/>
</dbReference>
<dbReference type="InterPro" id="IPR058245">
    <property type="entry name" value="NreC/VraR/RcsB-like_REC"/>
</dbReference>
<dbReference type="CDD" id="cd06170">
    <property type="entry name" value="LuxR_C_like"/>
    <property type="match status" value="1"/>
</dbReference>
<evidence type="ECO:0000256" key="2">
    <source>
        <dbReference type="ARBA" id="ARBA00023015"/>
    </source>
</evidence>
<accession>A0ABV6QT86</accession>
<dbReference type="Pfam" id="PF00196">
    <property type="entry name" value="GerE"/>
    <property type="match status" value="1"/>
</dbReference>
<keyword evidence="4" id="KW-0804">Transcription</keyword>
<feature type="domain" description="Response regulatory" evidence="7">
    <location>
        <begin position="3"/>
        <end position="119"/>
    </location>
</feature>